<feature type="signal peptide" evidence="1">
    <location>
        <begin position="1"/>
        <end position="35"/>
    </location>
</feature>
<dbReference type="EMBL" id="JABEQG010000004">
    <property type="protein sequence ID" value="MBB2155428.1"/>
    <property type="molecule type" value="Genomic_DNA"/>
</dbReference>
<evidence type="ECO:0000313" key="2">
    <source>
        <dbReference type="EMBL" id="MBB2155428.1"/>
    </source>
</evidence>
<dbReference type="OMA" id="MWTASAC"/>
<gene>
    <name evidence="2" type="ORF">HLH33_03750</name>
</gene>
<sequence length="139" mass="14516">MRAPVSGLFLACAVSLCVMTSLGMTSVGMVAAARAADAPWSAPAACGQEPRPPVVDYTTAAHYNASVDAVTAYEKAARLYNGCVASAAGREEGAISAEARARMDRVHQGSLVVQQRIAGNFTRLSTELRDGAAHFAHKH</sequence>
<comment type="caution">
    <text evidence="2">The sequence shown here is derived from an EMBL/GenBank/DDBJ whole genome shotgun (WGS) entry which is preliminary data.</text>
</comment>
<organism evidence="2 3">
    <name type="scientific">Gluconacetobacter diazotrophicus</name>
    <name type="common">Acetobacter diazotrophicus</name>
    <dbReference type="NCBI Taxonomy" id="33996"/>
    <lineage>
        <taxon>Bacteria</taxon>
        <taxon>Pseudomonadati</taxon>
        <taxon>Pseudomonadota</taxon>
        <taxon>Alphaproteobacteria</taxon>
        <taxon>Acetobacterales</taxon>
        <taxon>Acetobacteraceae</taxon>
        <taxon>Gluconacetobacter</taxon>
    </lineage>
</organism>
<evidence type="ECO:0000256" key="1">
    <source>
        <dbReference type="SAM" id="SignalP"/>
    </source>
</evidence>
<protein>
    <submittedName>
        <fullName evidence="2">Uncharacterized protein</fullName>
    </submittedName>
</protein>
<reference evidence="2 3" key="1">
    <citation type="submission" date="2020-04" db="EMBL/GenBank/DDBJ databases">
        <title>Description of novel Gluconacetobacter.</title>
        <authorList>
            <person name="Sombolestani A."/>
        </authorList>
    </citation>
    <scope>NUCLEOTIDE SEQUENCE [LARGE SCALE GENOMIC DNA]</scope>
    <source>
        <strain evidence="2 3">LMG 7603</strain>
    </source>
</reference>
<keyword evidence="1" id="KW-0732">Signal</keyword>
<dbReference type="AlphaFoldDB" id="A0A7W4FD11"/>
<dbReference type="Proteomes" id="UP000550787">
    <property type="component" value="Unassembled WGS sequence"/>
</dbReference>
<evidence type="ECO:0000313" key="3">
    <source>
        <dbReference type="Proteomes" id="UP000550787"/>
    </source>
</evidence>
<name>A0A7W4FD11_GLUDI</name>
<accession>A0A7W4FD11</accession>
<dbReference type="RefSeq" id="WP_012227731.1">
    <property type="nucleotide sequence ID" value="NZ_JABEQG010000004.1"/>
</dbReference>
<proteinExistence type="predicted"/>
<feature type="chain" id="PRO_5041181692" evidence="1">
    <location>
        <begin position="36"/>
        <end position="139"/>
    </location>
</feature>